<gene>
    <name evidence="3" type="ORF">ANI01nite_03230</name>
</gene>
<keyword evidence="2" id="KW-0812">Transmembrane</keyword>
<evidence type="ECO:0000256" key="1">
    <source>
        <dbReference type="SAM" id="MobiDB-lite"/>
    </source>
</evidence>
<dbReference type="PANTHER" id="PTHR38446:SF1">
    <property type="entry name" value="BLL0914 PROTEIN"/>
    <property type="match status" value="1"/>
</dbReference>
<feature type="region of interest" description="Disordered" evidence="1">
    <location>
        <begin position="143"/>
        <end position="177"/>
    </location>
</feature>
<keyword evidence="2" id="KW-1133">Transmembrane helix</keyword>
<feature type="transmembrane region" description="Helical" evidence="2">
    <location>
        <begin position="6"/>
        <end position="27"/>
    </location>
</feature>
<proteinExistence type="predicted"/>
<dbReference type="RefSeq" id="WP_307723196.1">
    <property type="nucleotide sequence ID" value="NZ_BJNE01000001.1"/>
</dbReference>
<evidence type="ECO:0000256" key="2">
    <source>
        <dbReference type="SAM" id="Phobius"/>
    </source>
</evidence>
<dbReference type="Proteomes" id="UP000316242">
    <property type="component" value="Unassembled WGS sequence"/>
</dbReference>
<comment type="caution">
    <text evidence="3">The sequence shown here is derived from an EMBL/GenBank/DDBJ whole genome shotgun (WGS) entry which is preliminary data.</text>
</comment>
<dbReference type="PANTHER" id="PTHR38446">
    <property type="entry name" value="BLL0914 PROTEIN"/>
    <property type="match status" value="1"/>
</dbReference>
<accession>A0ABQ0RH13</accession>
<dbReference type="EMBL" id="BJNE01000001">
    <property type="protein sequence ID" value="GEC11120.1"/>
    <property type="molecule type" value="Genomic_DNA"/>
</dbReference>
<evidence type="ECO:0000313" key="3">
    <source>
        <dbReference type="EMBL" id="GEC11120.1"/>
    </source>
</evidence>
<reference evidence="3 4" key="1">
    <citation type="submission" date="2019-06" db="EMBL/GenBank/DDBJ databases">
        <title>Whole genome shotgun sequence of Glutamicibacter nicotianae NBRC 14234.</title>
        <authorList>
            <person name="Hosoyama A."/>
            <person name="Uohara A."/>
            <person name="Ohji S."/>
            <person name="Ichikawa N."/>
        </authorList>
    </citation>
    <scope>NUCLEOTIDE SEQUENCE [LARGE SCALE GENOMIC DNA]</scope>
    <source>
        <strain evidence="3 4">NBRC 14234</strain>
    </source>
</reference>
<feature type="compositionally biased region" description="Basic and acidic residues" evidence="1">
    <location>
        <begin position="168"/>
        <end position="177"/>
    </location>
</feature>
<dbReference type="Pfam" id="PF06993">
    <property type="entry name" value="DUF1304"/>
    <property type="match status" value="1"/>
</dbReference>
<evidence type="ECO:0000313" key="4">
    <source>
        <dbReference type="Proteomes" id="UP000316242"/>
    </source>
</evidence>
<dbReference type="InterPro" id="IPR009732">
    <property type="entry name" value="DUF1304"/>
</dbReference>
<feature type="transmembrane region" description="Helical" evidence="2">
    <location>
        <begin position="55"/>
        <end position="74"/>
    </location>
</feature>
<sequence length="177" mass="18954">MIIAAQILATAAALLHIYIFSMESLTWTTAKTRSVFKTSEAEAEATREMAFNQGFYNLFLAIASIAGVIALGLGHMAVGATLVFAGTGSMLAAALVLALGSPRKAKLAIKQGGIAISGHRAADPWPDAGQLARHEEFHTQPRLERTGNHDQSNQHADPARFPPFRLADPGELHRADR</sequence>
<feature type="transmembrane region" description="Helical" evidence="2">
    <location>
        <begin position="80"/>
        <end position="100"/>
    </location>
</feature>
<keyword evidence="4" id="KW-1185">Reference proteome</keyword>
<evidence type="ECO:0008006" key="5">
    <source>
        <dbReference type="Google" id="ProtNLM"/>
    </source>
</evidence>
<name>A0ABQ0RH13_GLUNI</name>
<organism evidence="3 4">
    <name type="scientific">Glutamicibacter nicotianae</name>
    <name type="common">Arthrobacter nicotianae</name>
    <dbReference type="NCBI Taxonomy" id="37929"/>
    <lineage>
        <taxon>Bacteria</taxon>
        <taxon>Bacillati</taxon>
        <taxon>Actinomycetota</taxon>
        <taxon>Actinomycetes</taxon>
        <taxon>Micrococcales</taxon>
        <taxon>Micrococcaceae</taxon>
        <taxon>Glutamicibacter</taxon>
    </lineage>
</organism>
<keyword evidence="2" id="KW-0472">Membrane</keyword>
<protein>
    <recommendedName>
        <fullName evidence="5">DUF1304 domain-containing protein</fullName>
    </recommendedName>
</protein>